<dbReference type="InterPro" id="IPR008920">
    <property type="entry name" value="TF_FadR/GntR_C"/>
</dbReference>
<evidence type="ECO:0000256" key="3">
    <source>
        <dbReference type="ARBA" id="ARBA00023163"/>
    </source>
</evidence>
<dbReference type="Gene3D" id="1.20.120.530">
    <property type="entry name" value="GntR ligand-binding domain-like"/>
    <property type="match status" value="1"/>
</dbReference>
<gene>
    <name evidence="5" type="ORF">SAMN05443637_107147</name>
</gene>
<keyword evidence="1" id="KW-0805">Transcription regulation</keyword>
<keyword evidence="3" id="KW-0804">Transcription</keyword>
<dbReference type="InterPro" id="IPR011711">
    <property type="entry name" value="GntR_C"/>
</dbReference>
<dbReference type="GO" id="GO:0003677">
    <property type="term" value="F:DNA binding"/>
    <property type="evidence" value="ECO:0007669"/>
    <property type="project" value="UniProtKB-KW"/>
</dbReference>
<accession>A0A1M6T4I2</accession>
<evidence type="ECO:0000256" key="1">
    <source>
        <dbReference type="ARBA" id="ARBA00023015"/>
    </source>
</evidence>
<dbReference type="PRINTS" id="PR00035">
    <property type="entry name" value="HTHGNTR"/>
</dbReference>
<dbReference type="SMART" id="SM00345">
    <property type="entry name" value="HTH_GNTR"/>
    <property type="match status" value="1"/>
</dbReference>
<evidence type="ECO:0000313" key="5">
    <source>
        <dbReference type="EMBL" id="SHK51820.1"/>
    </source>
</evidence>
<dbReference type="Pfam" id="PF00392">
    <property type="entry name" value="GntR"/>
    <property type="match status" value="1"/>
</dbReference>
<organism evidence="5 6">
    <name type="scientific">Pseudonocardia thermophila</name>
    <dbReference type="NCBI Taxonomy" id="1848"/>
    <lineage>
        <taxon>Bacteria</taxon>
        <taxon>Bacillati</taxon>
        <taxon>Actinomycetota</taxon>
        <taxon>Actinomycetes</taxon>
        <taxon>Pseudonocardiales</taxon>
        <taxon>Pseudonocardiaceae</taxon>
        <taxon>Pseudonocardia</taxon>
    </lineage>
</organism>
<dbReference type="EMBL" id="FRAP01000007">
    <property type="protein sequence ID" value="SHK51820.1"/>
    <property type="molecule type" value="Genomic_DNA"/>
</dbReference>
<dbReference type="PANTHER" id="PTHR43537">
    <property type="entry name" value="TRANSCRIPTIONAL REGULATOR, GNTR FAMILY"/>
    <property type="match status" value="1"/>
</dbReference>
<dbReference type="Pfam" id="PF07729">
    <property type="entry name" value="FCD"/>
    <property type="match status" value="1"/>
</dbReference>
<feature type="domain" description="HTH gntR-type" evidence="4">
    <location>
        <begin position="4"/>
        <end position="71"/>
    </location>
</feature>
<dbReference type="STRING" id="1848.SAMN05443637_107147"/>
<dbReference type="CDD" id="cd07377">
    <property type="entry name" value="WHTH_GntR"/>
    <property type="match status" value="1"/>
</dbReference>
<dbReference type="PROSITE" id="PS50949">
    <property type="entry name" value="HTH_GNTR"/>
    <property type="match status" value="1"/>
</dbReference>
<sequence length="231" mass="25734">MGDEAISERVVEELQRRILNGQIPVGSWLRHSTIAEEFGVSRTPVREALRVLHAQGIVTIVRNRGARVNGHSGRDVRELGEVRAALEGLAAELAVERINDAQIRQMEKALEDFAAALEKYAGNPELALSAEANQRWSETNRDFHSAILAGSGNHHLVLSIEDVGRRLPLNSSYPVYAGNSRLLKQNLEEHQRIATAIREHDADGAREAMVAHIRSASESLARYVEETERRR</sequence>
<proteinExistence type="predicted"/>
<keyword evidence="6" id="KW-1185">Reference proteome</keyword>
<evidence type="ECO:0000256" key="2">
    <source>
        <dbReference type="ARBA" id="ARBA00023125"/>
    </source>
</evidence>
<dbReference type="Gene3D" id="1.10.10.10">
    <property type="entry name" value="Winged helix-like DNA-binding domain superfamily/Winged helix DNA-binding domain"/>
    <property type="match status" value="1"/>
</dbReference>
<dbReference type="PANTHER" id="PTHR43537:SF24">
    <property type="entry name" value="GLUCONATE OPERON TRANSCRIPTIONAL REPRESSOR"/>
    <property type="match status" value="1"/>
</dbReference>
<dbReference type="InterPro" id="IPR036388">
    <property type="entry name" value="WH-like_DNA-bd_sf"/>
</dbReference>
<dbReference type="InterPro" id="IPR036390">
    <property type="entry name" value="WH_DNA-bd_sf"/>
</dbReference>
<keyword evidence="2" id="KW-0238">DNA-binding</keyword>
<dbReference type="GO" id="GO:0003700">
    <property type="term" value="F:DNA-binding transcription factor activity"/>
    <property type="evidence" value="ECO:0007669"/>
    <property type="project" value="InterPro"/>
</dbReference>
<dbReference type="AlphaFoldDB" id="A0A1M6T4I2"/>
<reference evidence="5 6" key="1">
    <citation type="submission" date="2016-11" db="EMBL/GenBank/DDBJ databases">
        <authorList>
            <person name="Jaros S."/>
            <person name="Januszkiewicz K."/>
            <person name="Wedrychowicz H."/>
        </authorList>
    </citation>
    <scope>NUCLEOTIDE SEQUENCE [LARGE SCALE GENOMIC DNA]</scope>
    <source>
        <strain evidence="5 6">DSM 43832</strain>
    </source>
</reference>
<dbReference type="SMART" id="SM00895">
    <property type="entry name" value="FCD"/>
    <property type="match status" value="1"/>
</dbReference>
<dbReference type="InterPro" id="IPR000524">
    <property type="entry name" value="Tscrpt_reg_HTH_GntR"/>
</dbReference>
<evidence type="ECO:0000259" key="4">
    <source>
        <dbReference type="PROSITE" id="PS50949"/>
    </source>
</evidence>
<dbReference type="SUPFAM" id="SSF48008">
    <property type="entry name" value="GntR ligand-binding domain-like"/>
    <property type="match status" value="1"/>
</dbReference>
<evidence type="ECO:0000313" key="6">
    <source>
        <dbReference type="Proteomes" id="UP000184363"/>
    </source>
</evidence>
<protein>
    <submittedName>
        <fullName evidence="5">Transcriptional regulator, GntR family</fullName>
    </submittedName>
</protein>
<dbReference type="SUPFAM" id="SSF46785">
    <property type="entry name" value="Winged helix' DNA-binding domain"/>
    <property type="match status" value="1"/>
</dbReference>
<name>A0A1M6T4I2_PSETH</name>
<dbReference type="Proteomes" id="UP000184363">
    <property type="component" value="Unassembled WGS sequence"/>
</dbReference>
<dbReference type="RefSeq" id="WP_200803859.1">
    <property type="nucleotide sequence ID" value="NZ_CALGVN010000045.1"/>
</dbReference>